<dbReference type="Proteomes" id="UP000727490">
    <property type="component" value="Unassembled WGS sequence"/>
</dbReference>
<dbReference type="EMBL" id="RPHB01000001">
    <property type="protein sequence ID" value="MBW3466417.1"/>
    <property type="molecule type" value="Genomic_DNA"/>
</dbReference>
<organism evidence="3 4">
    <name type="scientific">Arthrospiribacter ruber</name>
    <dbReference type="NCBI Taxonomy" id="2487934"/>
    <lineage>
        <taxon>Bacteria</taxon>
        <taxon>Pseudomonadati</taxon>
        <taxon>Bacteroidota</taxon>
        <taxon>Cytophagia</taxon>
        <taxon>Cytophagales</taxon>
        <taxon>Cyclobacteriaceae</taxon>
        <taxon>Arthrospiribacter</taxon>
    </lineage>
</organism>
<evidence type="ECO:0000259" key="2">
    <source>
        <dbReference type="Pfam" id="PF13635"/>
    </source>
</evidence>
<evidence type="ECO:0000259" key="1">
    <source>
        <dbReference type="Pfam" id="PF13173"/>
    </source>
</evidence>
<dbReference type="InterPro" id="IPR025420">
    <property type="entry name" value="DUF4143"/>
</dbReference>
<dbReference type="AlphaFoldDB" id="A0A951ITR3"/>
<dbReference type="Pfam" id="PF13635">
    <property type="entry name" value="DUF4143"/>
    <property type="match status" value="1"/>
</dbReference>
<evidence type="ECO:0000313" key="4">
    <source>
        <dbReference type="Proteomes" id="UP000727490"/>
    </source>
</evidence>
<keyword evidence="3" id="KW-0067">ATP-binding</keyword>
<dbReference type="PANTHER" id="PTHR33295:SF8">
    <property type="entry name" value="AAA+ ATPASE DOMAIN-CONTAINING PROTEIN"/>
    <property type="match status" value="1"/>
</dbReference>
<dbReference type="InterPro" id="IPR041682">
    <property type="entry name" value="AAA_14"/>
</dbReference>
<gene>
    <name evidence="3" type="ORF">EGN73_01135</name>
</gene>
<feature type="domain" description="DUF4143" evidence="2">
    <location>
        <begin position="218"/>
        <end position="362"/>
    </location>
</feature>
<comment type="caution">
    <text evidence="3">The sequence shown here is derived from an EMBL/GenBank/DDBJ whole genome shotgun (WGS) entry which is preliminary data.</text>
</comment>
<dbReference type="PANTHER" id="PTHR33295">
    <property type="entry name" value="ATPASE"/>
    <property type="match status" value="1"/>
</dbReference>
<protein>
    <submittedName>
        <fullName evidence="3">ATP-binding protein</fullName>
    </submittedName>
</protein>
<keyword evidence="4" id="KW-1185">Reference proteome</keyword>
<accession>A0A951ITR3</accession>
<dbReference type="GO" id="GO:0005524">
    <property type="term" value="F:ATP binding"/>
    <property type="evidence" value="ECO:0007669"/>
    <property type="project" value="UniProtKB-KW"/>
</dbReference>
<proteinExistence type="predicted"/>
<sequence length="421" mass="48782">MQSDNLKQILIDQKDNFNRKRPLIERDIDLTTFLKTVQVVVIAGVRRCGKSSLLYLIKEKLELAEQDYCYFNFDDERIIPQTSILDQIYLAHLELYKTEPVFFFDEIQNVPNWEKFVNRIHEKGLKVYVTGSNANLLSSEIATSLTGRNKTITLFPFSFAEYLKCRGKSIDVKKVSSKAKSMIQGEFQEYMKLGGFPLVVQEEDLELLNQYFQDILYRDIIARYRISQVNELKQIALYLASNSGKLFSYSTLQNIAGVKSTSSVKSYLDYLEHSYLFFYLKKFDYSVKKQIMNSRKVYAIDPAVCNRLGSRFSENKGRILETIIFLQLLRMKREVFYHSGKKECDFIVQEGLEITSAIQVAYELSDINVKREVDGLLEAMKAYGLEKGVLITADNQLKGEEIPDQIEVILAWKWLIDNTIS</sequence>
<evidence type="ECO:0000313" key="3">
    <source>
        <dbReference type="EMBL" id="MBW3466417.1"/>
    </source>
</evidence>
<name>A0A951ITR3_9BACT</name>
<feature type="domain" description="AAA" evidence="1">
    <location>
        <begin position="38"/>
        <end position="163"/>
    </location>
</feature>
<keyword evidence="3" id="KW-0547">Nucleotide-binding</keyword>
<dbReference type="RefSeq" id="WP_219286274.1">
    <property type="nucleotide sequence ID" value="NZ_RPHB01000001.1"/>
</dbReference>
<dbReference type="Pfam" id="PF13173">
    <property type="entry name" value="AAA_14"/>
    <property type="match status" value="1"/>
</dbReference>
<reference evidence="3 4" key="1">
    <citation type="journal article" date="2020" name="Syst. Appl. Microbiol.">
        <title>Arthrospiribacter ruber gen. nov., sp. nov., a novel bacterium isolated from Arthrospira cultures.</title>
        <authorList>
            <person name="Waleron M."/>
            <person name="Misztak A."/>
            <person name="Waleron M.M."/>
            <person name="Furmaniak M."/>
            <person name="Mrozik A."/>
            <person name="Waleron K."/>
        </authorList>
    </citation>
    <scope>NUCLEOTIDE SEQUENCE [LARGE SCALE GENOMIC DNA]</scope>
    <source>
        <strain evidence="3 4">DPMB0001</strain>
    </source>
</reference>